<evidence type="ECO:0000256" key="1">
    <source>
        <dbReference type="SAM" id="SignalP"/>
    </source>
</evidence>
<reference evidence="2" key="1">
    <citation type="submission" date="2020-05" db="EMBL/GenBank/DDBJ databases">
        <title>Mycena genomes resolve the evolution of fungal bioluminescence.</title>
        <authorList>
            <person name="Tsai I.J."/>
        </authorList>
    </citation>
    <scope>NUCLEOTIDE SEQUENCE</scope>
    <source>
        <strain evidence="2">CCC161011</strain>
    </source>
</reference>
<dbReference type="OrthoDB" id="2951727at2759"/>
<proteinExistence type="predicted"/>
<protein>
    <submittedName>
        <fullName evidence="2">Uncharacterized protein</fullName>
    </submittedName>
</protein>
<keyword evidence="3" id="KW-1185">Reference proteome</keyword>
<keyword evidence="1" id="KW-0732">Signal</keyword>
<feature type="signal peptide" evidence="1">
    <location>
        <begin position="1"/>
        <end position="18"/>
    </location>
</feature>
<evidence type="ECO:0000313" key="3">
    <source>
        <dbReference type="Proteomes" id="UP000620124"/>
    </source>
</evidence>
<gene>
    <name evidence="2" type="ORF">MVEN_01432500</name>
</gene>
<comment type="caution">
    <text evidence="2">The sequence shown here is derived from an EMBL/GenBank/DDBJ whole genome shotgun (WGS) entry which is preliminary data.</text>
</comment>
<organism evidence="2 3">
    <name type="scientific">Mycena venus</name>
    <dbReference type="NCBI Taxonomy" id="2733690"/>
    <lineage>
        <taxon>Eukaryota</taxon>
        <taxon>Fungi</taxon>
        <taxon>Dikarya</taxon>
        <taxon>Basidiomycota</taxon>
        <taxon>Agaricomycotina</taxon>
        <taxon>Agaricomycetes</taxon>
        <taxon>Agaricomycetidae</taxon>
        <taxon>Agaricales</taxon>
        <taxon>Marasmiineae</taxon>
        <taxon>Mycenaceae</taxon>
        <taxon>Mycena</taxon>
    </lineage>
</organism>
<dbReference type="Gene3D" id="2.80.10.50">
    <property type="match status" value="1"/>
</dbReference>
<dbReference type="EMBL" id="JACAZI010000011">
    <property type="protein sequence ID" value="KAF7349104.1"/>
    <property type="molecule type" value="Genomic_DNA"/>
</dbReference>
<sequence length="194" mass="21210">MFSKFIAFGAMALALVNAAPTSPSHNSLITVSCNLNLDSAPVSNQIHSAGEIGSGVYHIFNGKVSDGISHNALRSDGADNPVFVFTHESPAPGTAWAVEVLDDYGRARIFDDEFGLPLGLSKGQIAPVSGPNSETFYIQPTGDKFIIRTRDGKVWTPSCKDPKCESSIIVAKPEMWEEPEQTWIFEKYEQNDWM</sequence>
<evidence type="ECO:0000313" key="2">
    <source>
        <dbReference type="EMBL" id="KAF7349104.1"/>
    </source>
</evidence>
<accession>A0A8H7CSU9</accession>
<dbReference type="AlphaFoldDB" id="A0A8H7CSU9"/>
<name>A0A8H7CSU9_9AGAR</name>
<dbReference type="PROSITE" id="PS51257">
    <property type="entry name" value="PROKAR_LIPOPROTEIN"/>
    <property type="match status" value="1"/>
</dbReference>
<dbReference type="Proteomes" id="UP000620124">
    <property type="component" value="Unassembled WGS sequence"/>
</dbReference>
<feature type="chain" id="PRO_5035003165" evidence="1">
    <location>
        <begin position="19"/>
        <end position="194"/>
    </location>
</feature>